<dbReference type="InterPro" id="IPR018638">
    <property type="entry name" value="DUF2061_membrane"/>
</dbReference>
<evidence type="ECO:0000313" key="3">
    <source>
        <dbReference type="EMBL" id="ACY17058.1"/>
    </source>
</evidence>
<gene>
    <name evidence="3" type="ordered locus">Hoch_4567</name>
</gene>
<evidence type="ECO:0000313" key="4">
    <source>
        <dbReference type="Proteomes" id="UP000001880"/>
    </source>
</evidence>
<keyword evidence="4" id="KW-1185">Reference proteome</keyword>
<sequence length="76" mass="8804">MRTMESKKRSLAKALSWRFIATFITMAIAFVFSGEYLFAAKIGIADTLIKFAAYFAHERLWLGVRFGRYVPTDYQI</sequence>
<keyword evidence="1" id="KW-1133">Transmembrane helix</keyword>
<keyword evidence="1" id="KW-0812">Transmembrane</keyword>
<protein>
    <recommendedName>
        <fullName evidence="2">DUF2061 domain-containing protein</fullName>
    </recommendedName>
</protein>
<dbReference type="AlphaFoldDB" id="D0LQ21"/>
<evidence type="ECO:0000256" key="1">
    <source>
        <dbReference type="SAM" id="Phobius"/>
    </source>
</evidence>
<proteinExistence type="predicted"/>
<organism evidence="3 4">
    <name type="scientific">Haliangium ochraceum (strain DSM 14365 / JCM 11303 / SMP-2)</name>
    <dbReference type="NCBI Taxonomy" id="502025"/>
    <lineage>
        <taxon>Bacteria</taxon>
        <taxon>Pseudomonadati</taxon>
        <taxon>Myxococcota</taxon>
        <taxon>Polyangia</taxon>
        <taxon>Haliangiales</taxon>
        <taxon>Kofleriaceae</taxon>
        <taxon>Haliangium</taxon>
    </lineage>
</organism>
<evidence type="ECO:0000259" key="2">
    <source>
        <dbReference type="Pfam" id="PF09834"/>
    </source>
</evidence>
<accession>D0LQ21</accession>
<dbReference type="KEGG" id="hoh:Hoch_4567"/>
<dbReference type="HOGENOM" id="CLU_160691_3_0_7"/>
<dbReference type="Pfam" id="PF09834">
    <property type="entry name" value="DUF2061"/>
    <property type="match status" value="1"/>
</dbReference>
<dbReference type="EMBL" id="CP001804">
    <property type="protein sequence ID" value="ACY17058.1"/>
    <property type="molecule type" value="Genomic_DNA"/>
</dbReference>
<feature type="domain" description="DUF2061" evidence="2">
    <location>
        <begin position="11"/>
        <end position="61"/>
    </location>
</feature>
<dbReference type="STRING" id="502025.Hoch_4567"/>
<dbReference type="eggNOG" id="COG3205">
    <property type="taxonomic scope" value="Bacteria"/>
</dbReference>
<reference evidence="3 4" key="1">
    <citation type="journal article" date="2010" name="Stand. Genomic Sci.">
        <title>Complete genome sequence of Haliangium ochraceum type strain (SMP-2).</title>
        <authorList>
            <consortium name="US DOE Joint Genome Institute (JGI-PGF)"/>
            <person name="Ivanova N."/>
            <person name="Daum C."/>
            <person name="Lang E."/>
            <person name="Abt B."/>
            <person name="Kopitz M."/>
            <person name="Saunders E."/>
            <person name="Lapidus A."/>
            <person name="Lucas S."/>
            <person name="Glavina Del Rio T."/>
            <person name="Nolan M."/>
            <person name="Tice H."/>
            <person name="Copeland A."/>
            <person name="Cheng J.F."/>
            <person name="Chen F."/>
            <person name="Bruce D."/>
            <person name="Goodwin L."/>
            <person name="Pitluck S."/>
            <person name="Mavromatis K."/>
            <person name="Pati A."/>
            <person name="Mikhailova N."/>
            <person name="Chen A."/>
            <person name="Palaniappan K."/>
            <person name="Land M."/>
            <person name="Hauser L."/>
            <person name="Chang Y.J."/>
            <person name="Jeffries C.D."/>
            <person name="Detter J.C."/>
            <person name="Brettin T."/>
            <person name="Rohde M."/>
            <person name="Goker M."/>
            <person name="Bristow J."/>
            <person name="Markowitz V."/>
            <person name="Eisen J.A."/>
            <person name="Hugenholtz P."/>
            <person name="Kyrpides N.C."/>
            <person name="Klenk H.P."/>
        </authorList>
    </citation>
    <scope>NUCLEOTIDE SEQUENCE [LARGE SCALE GENOMIC DNA]</scope>
    <source>
        <strain evidence="4">DSM 14365 / CIP 107738 / JCM 11303 / AJ 13395 / SMP-2</strain>
    </source>
</reference>
<name>D0LQ21_HALO1</name>
<dbReference type="Proteomes" id="UP000001880">
    <property type="component" value="Chromosome"/>
</dbReference>
<keyword evidence="1" id="KW-0472">Membrane</keyword>
<feature type="transmembrane region" description="Helical" evidence="1">
    <location>
        <begin position="12"/>
        <end position="32"/>
    </location>
</feature>